<dbReference type="GO" id="GO:0016740">
    <property type="term" value="F:transferase activity"/>
    <property type="evidence" value="ECO:0007669"/>
    <property type="project" value="UniProtKB-KW"/>
</dbReference>
<organism evidence="4 5">
    <name type="scientific">Streptomyces chisholmiae</name>
    <dbReference type="NCBI Taxonomy" id="3075540"/>
    <lineage>
        <taxon>Bacteria</taxon>
        <taxon>Bacillati</taxon>
        <taxon>Actinomycetota</taxon>
        <taxon>Actinomycetes</taxon>
        <taxon>Kitasatosporales</taxon>
        <taxon>Streptomycetaceae</taxon>
        <taxon>Streptomyces</taxon>
    </lineage>
</organism>
<dbReference type="Gene3D" id="3.90.550.10">
    <property type="entry name" value="Spore Coat Polysaccharide Biosynthesis Protein SpsA, Chain A"/>
    <property type="match status" value="1"/>
</dbReference>
<dbReference type="Pfam" id="PF20058">
    <property type="entry name" value="DUF6457"/>
    <property type="match status" value="1"/>
</dbReference>
<evidence type="ECO:0000259" key="3">
    <source>
        <dbReference type="Pfam" id="PF20058"/>
    </source>
</evidence>
<dbReference type="InterPro" id="IPR045598">
    <property type="entry name" value="DUF6457"/>
</dbReference>
<dbReference type="RefSeq" id="WP_311666993.1">
    <property type="nucleotide sequence ID" value="NZ_JAVREO010000006.1"/>
</dbReference>
<dbReference type="Proteomes" id="UP001183410">
    <property type="component" value="Unassembled WGS sequence"/>
</dbReference>
<dbReference type="PANTHER" id="PTHR19136:SF81">
    <property type="entry name" value="MOLYBDENUM COFACTOR GUANYLYLTRANSFERASE"/>
    <property type="match status" value="1"/>
</dbReference>
<accession>A0ABU2JPN0</accession>
<name>A0ABU2JPN0_9ACTN</name>
<evidence type="ECO:0000256" key="1">
    <source>
        <dbReference type="ARBA" id="ARBA00022679"/>
    </source>
</evidence>
<dbReference type="InterPro" id="IPR029044">
    <property type="entry name" value="Nucleotide-diphossugar_trans"/>
</dbReference>
<reference evidence="5" key="1">
    <citation type="submission" date="2023-07" db="EMBL/GenBank/DDBJ databases">
        <title>30 novel species of actinomycetes from the DSMZ collection.</title>
        <authorList>
            <person name="Nouioui I."/>
        </authorList>
    </citation>
    <scope>NUCLEOTIDE SEQUENCE [LARGE SCALE GENOMIC DNA]</scope>
    <source>
        <strain evidence="5">DSM 44915</strain>
    </source>
</reference>
<protein>
    <submittedName>
        <fullName evidence="4">NTP transferase domain-containing protein</fullName>
    </submittedName>
</protein>
<gene>
    <name evidence="4" type="ORF">RM844_11630</name>
</gene>
<dbReference type="PANTHER" id="PTHR19136">
    <property type="entry name" value="MOLYBDENUM COFACTOR GUANYLYLTRANSFERASE"/>
    <property type="match status" value="1"/>
</dbReference>
<evidence type="ECO:0000313" key="4">
    <source>
        <dbReference type="EMBL" id="MDT0266941.1"/>
    </source>
</evidence>
<evidence type="ECO:0000313" key="5">
    <source>
        <dbReference type="Proteomes" id="UP001183410"/>
    </source>
</evidence>
<sequence length="290" mass="29825">MSGSTDRGPEVVVLAGGAARRLGGVDKPAVRIGGRPLLDRVLAACPAIPPPVVVGPPRPTARQVRWTREQPPGGGPLPALAAGLALTGRPLVAVLAADLPFLDPDTLPRLVAALPPEADGALLVDGEGRDQPLTAVYRAAPLRRALAALGPDPAALAGRPLRGLLGRLRLRRLAGPATLDCDTWPDIAAARARIGDHGEVLEEWITAVKAELGVELDVDTTALLNAARDAAHGVARPAAPLTTFLLGYAAGRTGLPPAEAAARISALAADWERRRAVPSQAPAAAPEEQP</sequence>
<feature type="domain" description="MobA-like NTP transferase" evidence="2">
    <location>
        <begin position="11"/>
        <end position="149"/>
    </location>
</feature>
<proteinExistence type="predicted"/>
<dbReference type="SUPFAM" id="SSF53448">
    <property type="entry name" value="Nucleotide-diphospho-sugar transferases"/>
    <property type="match status" value="1"/>
</dbReference>
<feature type="domain" description="DUF6457" evidence="3">
    <location>
        <begin position="197"/>
        <end position="274"/>
    </location>
</feature>
<dbReference type="InterPro" id="IPR025877">
    <property type="entry name" value="MobA-like_NTP_Trfase"/>
</dbReference>
<dbReference type="Pfam" id="PF12804">
    <property type="entry name" value="NTP_transf_3"/>
    <property type="match status" value="1"/>
</dbReference>
<keyword evidence="1 4" id="KW-0808">Transferase</keyword>
<keyword evidence="5" id="KW-1185">Reference proteome</keyword>
<evidence type="ECO:0000259" key="2">
    <source>
        <dbReference type="Pfam" id="PF12804"/>
    </source>
</evidence>
<comment type="caution">
    <text evidence="4">The sequence shown here is derived from an EMBL/GenBank/DDBJ whole genome shotgun (WGS) entry which is preliminary data.</text>
</comment>
<dbReference type="EMBL" id="JAVREO010000006">
    <property type="protein sequence ID" value="MDT0266941.1"/>
    <property type="molecule type" value="Genomic_DNA"/>
</dbReference>